<keyword evidence="2" id="KW-1185">Reference proteome</keyword>
<proteinExistence type="predicted"/>
<sequence length="154" mass="16131">MPVTEQRKVIDIARDIVAEVAPDELSDFDFVATAYLRDPAAASRAGRAGAEPTAAGWEEAGHAVGVLAAAVVVDICKDLVVTGAKAAGRRYRAAGWWPFRGPAVGEDSTAPPIPPGQEERIRALAARRAADRGAPEALAADLAAALVQRWNARP</sequence>
<dbReference type="EMBL" id="JXSX01000001">
    <property type="protein sequence ID" value="KIR66528.1"/>
    <property type="molecule type" value="Genomic_DNA"/>
</dbReference>
<dbReference type="PATRIC" id="fig|47853.6.peg.3371"/>
<dbReference type="GeneID" id="301305586"/>
<protein>
    <submittedName>
        <fullName evidence="1">Uncharacterized protein</fullName>
    </submittedName>
</protein>
<dbReference type="AlphaFoldDB" id="A0A0D0W176"/>
<evidence type="ECO:0000313" key="2">
    <source>
        <dbReference type="Proteomes" id="UP000032254"/>
    </source>
</evidence>
<organism evidence="1 2">
    <name type="scientific">Micromonospora haikouensis</name>
    <dbReference type="NCBI Taxonomy" id="686309"/>
    <lineage>
        <taxon>Bacteria</taxon>
        <taxon>Bacillati</taxon>
        <taxon>Actinomycetota</taxon>
        <taxon>Actinomycetes</taxon>
        <taxon>Micromonosporales</taxon>
        <taxon>Micromonosporaceae</taxon>
        <taxon>Micromonospora</taxon>
    </lineage>
</organism>
<dbReference type="RefSeq" id="WP_043963450.1">
    <property type="nucleotide sequence ID" value="NZ_JBEZEP010000043.1"/>
</dbReference>
<evidence type="ECO:0000313" key="1">
    <source>
        <dbReference type="EMBL" id="KIR66528.1"/>
    </source>
</evidence>
<accession>A0A0D0W176</accession>
<comment type="caution">
    <text evidence="1">The sequence shown here is derived from an EMBL/GenBank/DDBJ whole genome shotgun (WGS) entry which is preliminary data.</text>
</comment>
<gene>
    <name evidence="1" type="ORF">TK50_15965</name>
</gene>
<dbReference type="Proteomes" id="UP000032254">
    <property type="component" value="Unassembled WGS sequence"/>
</dbReference>
<name>A0A0D0W176_9ACTN</name>
<reference evidence="1 2" key="1">
    <citation type="submission" date="2015-01" db="EMBL/GenBank/DDBJ databases">
        <title>Sequencing and annotation of Micromonospora carbonacea strain JXNU-1 genome.</title>
        <authorList>
            <person name="Long Z."/>
            <person name="Huang Y."/>
            <person name="Jiang Y."/>
        </authorList>
    </citation>
    <scope>NUCLEOTIDE SEQUENCE [LARGE SCALE GENOMIC DNA]</scope>
    <source>
        <strain evidence="1 2">JXNU-1</strain>
    </source>
</reference>